<feature type="region of interest" description="Disordered" evidence="2">
    <location>
        <begin position="1036"/>
        <end position="1083"/>
    </location>
</feature>
<evidence type="ECO:0000256" key="1">
    <source>
        <dbReference type="PROSITE-ProRule" id="PRU00042"/>
    </source>
</evidence>
<evidence type="ECO:0000259" key="3">
    <source>
        <dbReference type="PROSITE" id="PS50157"/>
    </source>
</evidence>
<dbReference type="Proteomes" id="UP001054837">
    <property type="component" value="Unassembled WGS sequence"/>
</dbReference>
<feature type="region of interest" description="Disordered" evidence="2">
    <location>
        <begin position="394"/>
        <end position="429"/>
    </location>
</feature>
<feature type="compositionally biased region" description="Polar residues" evidence="2">
    <location>
        <begin position="162"/>
        <end position="187"/>
    </location>
</feature>
<accession>A0AAV4V182</accession>
<feature type="compositionally biased region" description="Basic and acidic residues" evidence="2">
    <location>
        <begin position="577"/>
        <end position="589"/>
    </location>
</feature>
<dbReference type="GO" id="GO:0008270">
    <property type="term" value="F:zinc ion binding"/>
    <property type="evidence" value="ECO:0007669"/>
    <property type="project" value="UniProtKB-KW"/>
</dbReference>
<dbReference type="Gene3D" id="3.30.160.60">
    <property type="entry name" value="Classic Zinc Finger"/>
    <property type="match status" value="2"/>
</dbReference>
<feature type="compositionally biased region" description="Low complexity" evidence="2">
    <location>
        <begin position="714"/>
        <end position="724"/>
    </location>
</feature>
<feature type="compositionally biased region" description="Basic and acidic residues" evidence="2">
    <location>
        <begin position="1043"/>
        <end position="1052"/>
    </location>
</feature>
<feature type="compositionally biased region" description="Acidic residues" evidence="2">
    <location>
        <begin position="683"/>
        <end position="693"/>
    </location>
</feature>
<feature type="region of interest" description="Disordered" evidence="2">
    <location>
        <begin position="447"/>
        <end position="694"/>
    </location>
</feature>
<evidence type="ECO:0000313" key="4">
    <source>
        <dbReference type="EMBL" id="GIY63867.1"/>
    </source>
</evidence>
<dbReference type="GO" id="GO:0006355">
    <property type="term" value="P:regulation of DNA-templated transcription"/>
    <property type="evidence" value="ECO:0007669"/>
    <property type="project" value="TreeGrafter"/>
</dbReference>
<comment type="caution">
    <text evidence="4">The sequence shown here is derived from an EMBL/GenBank/DDBJ whole genome shotgun (WGS) entry which is preliminary data.</text>
</comment>
<feature type="compositionally biased region" description="Basic and acidic residues" evidence="2">
    <location>
        <begin position="603"/>
        <end position="617"/>
    </location>
</feature>
<feature type="region of interest" description="Disordered" evidence="2">
    <location>
        <begin position="149"/>
        <end position="187"/>
    </location>
</feature>
<dbReference type="EMBL" id="BPLQ01012237">
    <property type="protein sequence ID" value="GIY63867.1"/>
    <property type="molecule type" value="Genomic_DNA"/>
</dbReference>
<feature type="region of interest" description="Disordered" evidence="2">
    <location>
        <begin position="714"/>
        <end position="738"/>
    </location>
</feature>
<feature type="compositionally biased region" description="Basic and acidic residues" evidence="2">
    <location>
        <begin position="477"/>
        <end position="489"/>
    </location>
</feature>
<name>A0AAV4V182_9ARAC</name>
<protein>
    <submittedName>
        <fullName evidence="4">Zinc finger protein basonuclin-2</fullName>
    </submittedName>
</protein>
<feature type="compositionally biased region" description="Polar residues" evidence="2">
    <location>
        <begin position="226"/>
        <end position="242"/>
    </location>
</feature>
<reference evidence="4 5" key="1">
    <citation type="submission" date="2021-06" db="EMBL/GenBank/DDBJ databases">
        <title>Caerostris darwini draft genome.</title>
        <authorList>
            <person name="Kono N."/>
            <person name="Arakawa K."/>
        </authorList>
    </citation>
    <scope>NUCLEOTIDE SEQUENCE [LARGE SCALE GENOMIC DNA]</scope>
</reference>
<dbReference type="AlphaFoldDB" id="A0AAV4V182"/>
<dbReference type="PANTHER" id="PTHR15021">
    <property type="entry name" value="DISCONNECTED-RELATED"/>
    <property type="match status" value="1"/>
</dbReference>
<proteinExistence type="predicted"/>
<feature type="compositionally biased region" description="Low complexity" evidence="2">
    <location>
        <begin position="1053"/>
        <end position="1076"/>
    </location>
</feature>
<feature type="compositionally biased region" description="Basic and acidic residues" evidence="2">
    <location>
        <begin position="209"/>
        <end position="225"/>
    </location>
</feature>
<dbReference type="PROSITE" id="PS50157">
    <property type="entry name" value="ZINC_FINGER_C2H2_2"/>
    <property type="match status" value="3"/>
</dbReference>
<gene>
    <name evidence="4" type="primary">Bnc2</name>
    <name evidence="4" type="ORF">CDAR_261731</name>
</gene>
<evidence type="ECO:0000256" key="2">
    <source>
        <dbReference type="SAM" id="MobiDB-lite"/>
    </source>
</evidence>
<feature type="domain" description="C2H2-type" evidence="3">
    <location>
        <begin position="889"/>
        <end position="912"/>
    </location>
</feature>
<dbReference type="GO" id="GO:0005634">
    <property type="term" value="C:nucleus"/>
    <property type="evidence" value="ECO:0007669"/>
    <property type="project" value="TreeGrafter"/>
</dbReference>
<evidence type="ECO:0000313" key="5">
    <source>
        <dbReference type="Proteomes" id="UP001054837"/>
    </source>
</evidence>
<keyword evidence="1" id="KW-0479">Metal-binding</keyword>
<feature type="compositionally biased region" description="Basic and acidic residues" evidence="2">
    <location>
        <begin position="505"/>
        <end position="550"/>
    </location>
</feature>
<feature type="domain" description="C2H2-type" evidence="3">
    <location>
        <begin position="352"/>
        <end position="380"/>
    </location>
</feature>
<dbReference type="InterPro" id="IPR013087">
    <property type="entry name" value="Znf_C2H2_type"/>
</dbReference>
<dbReference type="PROSITE" id="PS00028">
    <property type="entry name" value="ZINC_FINGER_C2H2_1"/>
    <property type="match status" value="4"/>
</dbReference>
<feature type="region of interest" description="Disordered" evidence="2">
    <location>
        <begin position="209"/>
        <end position="242"/>
    </location>
</feature>
<feature type="domain" description="C2H2-type" evidence="3">
    <location>
        <begin position="1100"/>
        <end position="1124"/>
    </location>
</feature>
<keyword evidence="1" id="KW-0862">Zinc</keyword>
<sequence>MVQPSIAFDVASLMLYGTQAIPVRLKILLDRLFSVLHRDEVLQVLHGFGWTHEDYARGYIAQDPSGAVLDRWLLASREEEPLILQQFLRFGETKTIAQQLLLQESSERSDFVIQPPRTESDIKKFIERTNRNAVGSSLFKQHSSHIYSHMGSSMQPLPPVGNKSSFRHLSSNVNSTHSVSPTMSSPINCTSPVALSPLNKLQNMQPYDFRQEKSSPDLPKNENTDRQPSTTNNLYGINPMTSPTTSISHMSFSASSLNNISNTNNSSTYTTASSERSGCEDGIYCSEGEDEDTGNTAINLTRSSLTTSYMDSVYAAKKVRHLRKSANPMKRRWNPSVLATLSTNPATGKKRVQCHVCLKTFCDKGALKIHFSAVHLREMHKCTVEGCNMMFSSRRSRNRHSANPNPKLHTPNYRRKINPHDGRAANPYPIIPPSGILDFANGMISSYSSGPHDGDSSSGSEIDLRPVTPRKNPISEIKQEMSPIEKHENFSNVENDVPLPLTKKPRVEEMDNCREEGIDLSMKEERRKIENDISIKEESQKLKQDAESNNDHQTNLNDIKDLRITGSEISPSLFRATQDRKLQDDDNTKVDNGPTKQNINKTEYPDIKNQAGDKDRILSSTKGVRKRKSLNPTKCPTTSDDDLQFASTDDSSSDTYIDQDNDENGLLDSKSDYLTSDGSDSINDLDDMDDNISENEKDKTILKLTSKSTTPVSSVVATTSPTSSFKNSSEKNNQGHERYNGFSIADLEKYRNEISLNQMKENDDMCENPLRHLESLSLGAFTNMMNVNNRANFNHRGTSVSSGVSYHAPGLGLGSVTTTTAPNRVESPGMEIMPSLVSSHPPPLTSNCHLNNSDTENSMSDQQIGIVPVFRDASMVGSVEIPVDKENPRRCTACGKIFQNHFGVKTHYQNVHLKLMHKCTVEGCNASFPSKRSRDRHSANLNLHRKLLSTTSDRSGGGYFDKGGSMYPFHADAYRGDIFNRLYDHNSLPLSFADIYHNRLSAEGSGSPFMSGSPFSHLPSVMPGFHPAFLPPTTTVANYKNENNPRYHHDQNSGRNSSVSSISNPSSPGPSLQGSPRESSGRLPVVKLEEELLPDTEGRFACTICEKKFHEGVVLREHYEKSHTQVLLHCSMNGCNKVFLSRKSRSMHSDNLHKEKSIDAT</sequence>
<dbReference type="PANTHER" id="PTHR15021:SF0">
    <property type="entry name" value="DISCO-RELATED, ISOFORM A-RELATED"/>
    <property type="match status" value="1"/>
</dbReference>
<dbReference type="InterPro" id="IPR040436">
    <property type="entry name" value="Disconnected-like"/>
</dbReference>
<keyword evidence="5" id="KW-1185">Reference proteome</keyword>
<feature type="compositionally biased region" description="Low complexity" evidence="2">
    <location>
        <begin position="447"/>
        <end position="460"/>
    </location>
</feature>
<keyword evidence="1" id="KW-0863">Zinc-finger</keyword>
<dbReference type="SMART" id="SM00355">
    <property type="entry name" value="ZnF_C2H2"/>
    <property type="match status" value="6"/>
</dbReference>
<organism evidence="4 5">
    <name type="scientific">Caerostris darwini</name>
    <dbReference type="NCBI Taxonomy" id="1538125"/>
    <lineage>
        <taxon>Eukaryota</taxon>
        <taxon>Metazoa</taxon>
        <taxon>Ecdysozoa</taxon>
        <taxon>Arthropoda</taxon>
        <taxon>Chelicerata</taxon>
        <taxon>Arachnida</taxon>
        <taxon>Araneae</taxon>
        <taxon>Araneomorphae</taxon>
        <taxon>Entelegynae</taxon>
        <taxon>Araneoidea</taxon>
        <taxon>Araneidae</taxon>
        <taxon>Caerostris</taxon>
    </lineage>
</organism>